<dbReference type="InterPro" id="IPR011050">
    <property type="entry name" value="Pectin_lyase_fold/virulence"/>
</dbReference>
<evidence type="ECO:0000256" key="2">
    <source>
        <dbReference type="SAM" id="SignalP"/>
    </source>
</evidence>
<dbReference type="NCBIfam" id="NF041518">
    <property type="entry name" value="choice_anch_Q"/>
    <property type="match status" value="1"/>
</dbReference>
<keyword evidence="2" id="KW-0732">Signal</keyword>
<keyword evidence="1" id="KW-0472">Membrane</keyword>
<comment type="caution">
    <text evidence="3">The sequence shown here is derived from an EMBL/GenBank/DDBJ whole genome shotgun (WGS) entry which is preliminary data.</text>
</comment>
<dbReference type="EMBL" id="JAJNEC010000005">
    <property type="protein sequence ID" value="MCD2423603.1"/>
    <property type="molecule type" value="Genomic_DNA"/>
</dbReference>
<gene>
    <name evidence="3" type="ORF">LQ567_12580</name>
</gene>
<feature type="signal peptide" evidence="2">
    <location>
        <begin position="1"/>
        <end position="30"/>
    </location>
</feature>
<dbReference type="InterPro" id="IPR012334">
    <property type="entry name" value="Pectin_lyas_fold"/>
</dbReference>
<evidence type="ECO:0000313" key="4">
    <source>
        <dbReference type="Proteomes" id="UP001199816"/>
    </source>
</evidence>
<protein>
    <recommendedName>
        <fullName evidence="5">Right handed beta helix domain-containing protein</fullName>
    </recommendedName>
</protein>
<dbReference type="InterPro" id="IPR059226">
    <property type="entry name" value="Choice_anch_Q_dom"/>
</dbReference>
<dbReference type="Proteomes" id="UP001199816">
    <property type="component" value="Unassembled WGS sequence"/>
</dbReference>
<organism evidence="3 4">
    <name type="scientific">Niabella pedocola</name>
    <dbReference type="NCBI Taxonomy" id="1752077"/>
    <lineage>
        <taxon>Bacteria</taxon>
        <taxon>Pseudomonadati</taxon>
        <taxon>Bacteroidota</taxon>
        <taxon>Chitinophagia</taxon>
        <taxon>Chitinophagales</taxon>
        <taxon>Chitinophagaceae</taxon>
        <taxon>Niabella</taxon>
    </lineage>
</organism>
<accession>A0ABS8PR91</accession>
<feature type="transmembrane region" description="Helical" evidence="1">
    <location>
        <begin position="505"/>
        <end position="522"/>
    </location>
</feature>
<feature type="chain" id="PRO_5047017172" description="Right handed beta helix domain-containing protein" evidence="2">
    <location>
        <begin position="31"/>
        <end position="582"/>
    </location>
</feature>
<dbReference type="Gene3D" id="2.160.20.10">
    <property type="entry name" value="Single-stranded right-handed beta-helix, Pectin lyase-like"/>
    <property type="match status" value="1"/>
</dbReference>
<keyword evidence="1" id="KW-1133">Transmembrane helix</keyword>
<sequence length="582" mass="60837">MKLTFPSGQSIRKFCLLLLGYLLWTSTVSAQISPSADKILYVNKAVAGGNGSGDSWANAVPELADALRWARQQHDADNNWLAGDSLRIFIAEGTYKPLYDADGGRYQNDGGRDNAFVWVDRVNLYGGFPATGNPGMGQRNWKTHITTLSGDIGVANDYADNVYHVLIAVGMQIAHIDGVKITGGMADGTSIQTEIIINKTNLSFVRGGGGGIFFLGGGSSFTISNTEISGNRGEFGAGGSVAATPSLINLTVRDNVATERGGGFFLPAMGVGAGYVFTNALFTGNAAKYGAAICSQLDSLVLVNITMANNTASLGGNALFNWSSRRPVILTNSILWNSQPGAVSMLDGVGSTPFVVSHSIVQGAAVPVGTGNSNAAPLFTNAAGGNYTLQGGSPAVNAGSNQLYTDAGGDLNTDTDLAGNRRLAGGTIDMGAFENQTALPVLFGAIGAIVKNGELLVNWSTETETGNKHFLIQLSRDGSNWQTTQTVQTRAPGGNSSTPLDYETAIPLSALSLTFLFGVFALGCRRKYAVAIAAVVLFAVAFSCSRQAVIDDAQSGQLFVRIVQVDNNGTQVASKAIRVIQE</sequence>
<evidence type="ECO:0000313" key="3">
    <source>
        <dbReference type="EMBL" id="MCD2423603.1"/>
    </source>
</evidence>
<feature type="transmembrane region" description="Helical" evidence="1">
    <location>
        <begin position="529"/>
        <end position="549"/>
    </location>
</feature>
<dbReference type="RefSeq" id="WP_231004864.1">
    <property type="nucleotide sequence ID" value="NZ_JAJNEC010000005.1"/>
</dbReference>
<evidence type="ECO:0008006" key="5">
    <source>
        <dbReference type="Google" id="ProtNLM"/>
    </source>
</evidence>
<reference evidence="3 4" key="1">
    <citation type="submission" date="2021-11" db="EMBL/GenBank/DDBJ databases">
        <title>Genomic of Niabella pedocola.</title>
        <authorList>
            <person name="Wu T."/>
        </authorList>
    </citation>
    <scope>NUCLEOTIDE SEQUENCE [LARGE SCALE GENOMIC DNA]</scope>
    <source>
        <strain evidence="3 4">JCM 31011</strain>
    </source>
</reference>
<dbReference type="SUPFAM" id="SSF51126">
    <property type="entry name" value="Pectin lyase-like"/>
    <property type="match status" value="1"/>
</dbReference>
<name>A0ABS8PR91_9BACT</name>
<evidence type="ECO:0000256" key="1">
    <source>
        <dbReference type="SAM" id="Phobius"/>
    </source>
</evidence>
<proteinExistence type="predicted"/>
<keyword evidence="4" id="KW-1185">Reference proteome</keyword>
<keyword evidence="1" id="KW-0812">Transmembrane</keyword>